<evidence type="ECO:0000256" key="6">
    <source>
        <dbReference type="ARBA" id="ARBA00023136"/>
    </source>
</evidence>
<evidence type="ECO:0000256" key="5">
    <source>
        <dbReference type="ARBA" id="ARBA00022989"/>
    </source>
</evidence>
<feature type="transmembrane region" description="Helical" evidence="7">
    <location>
        <begin position="45"/>
        <end position="63"/>
    </location>
</feature>
<comment type="subcellular location">
    <subcellularLocation>
        <location evidence="1">Cell membrane</location>
        <topology evidence="1">Multi-pass membrane protein</topology>
    </subcellularLocation>
</comment>
<evidence type="ECO:0000256" key="7">
    <source>
        <dbReference type="SAM" id="Phobius"/>
    </source>
</evidence>
<dbReference type="InterPro" id="IPR051258">
    <property type="entry name" value="Diverse_Substrate_Transporter"/>
</dbReference>
<gene>
    <name evidence="9" type="ORF">ATC1_12247</name>
</gene>
<evidence type="ECO:0000259" key="8">
    <source>
        <dbReference type="Pfam" id="PF00892"/>
    </source>
</evidence>
<feature type="transmembrane region" description="Helical" evidence="7">
    <location>
        <begin position="129"/>
        <end position="148"/>
    </location>
</feature>
<feature type="transmembrane region" description="Helical" evidence="7">
    <location>
        <begin position="187"/>
        <end position="206"/>
    </location>
</feature>
<dbReference type="Gene3D" id="1.10.3730.20">
    <property type="match status" value="1"/>
</dbReference>
<keyword evidence="10" id="KW-1185">Reference proteome</keyword>
<evidence type="ECO:0000256" key="2">
    <source>
        <dbReference type="ARBA" id="ARBA00007362"/>
    </source>
</evidence>
<feature type="transmembrane region" description="Helical" evidence="7">
    <location>
        <begin position="218"/>
        <end position="237"/>
    </location>
</feature>
<comment type="similarity">
    <text evidence="2">Belongs to the EamA transporter family.</text>
</comment>
<dbReference type="InterPro" id="IPR000620">
    <property type="entry name" value="EamA_dom"/>
</dbReference>
<keyword evidence="4 7" id="KW-0812">Transmembrane</keyword>
<evidence type="ECO:0000256" key="4">
    <source>
        <dbReference type="ARBA" id="ARBA00022692"/>
    </source>
</evidence>
<dbReference type="PANTHER" id="PTHR42920">
    <property type="entry name" value="OS03G0707200 PROTEIN-RELATED"/>
    <property type="match status" value="1"/>
</dbReference>
<dbReference type="SUPFAM" id="SSF103481">
    <property type="entry name" value="Multidrug resistance efflux transporter EmrE"/>
    <property type="match status" value="2"/>
</dbReference>
<evidence type="ECO:0000256" key="1">
    <source>
        <dbReference type="ARBA" id="ARBA00004651"/>
    </source>
</evidence>
<dbReference type="AlphaFoldDB" id="A0A0K8PAN1"/>
<proteinExistence type="inferred from homology"/>
<dbReference type="InterPro" id="IPR037185">
    <property type="entry name" value="EmrE-like"/>
</dbReference>
<keyword evidence="6 7" id="KW-0472">Membrane</keyword>
<evidence type="ECO:0000313" key="10">
    <source>
        <dbReference type="Proteomes" id="UP000053370"/>
    </source>
</evidence>
<feature type="transmembrane region" description="Helical" evidence="7">
    <location>
        <begin position="249"/>
        <end position="268"/>
    </location>
</feature>
<feature type="transmembrane region" description="Helical" evidence="7">
    <location>
        <begin position="274"/>
        <end position="291"/>
    </location>
</feature>
<dbReference type="OrthoDB" id="9804865at2"/>
<protein>
    <submittedName>
        <fullName evidence="9">EamA-like transporter family</fullName>
    </submittedName>
</protein>
<keyword evidence="5 7" id="KW-1133">Transmembrane helix</keyword>
<name>A0A0K8PAN1_9CHLR</name>
<evidence type="ECO:0000256" key="3">
    <source>
        <dbReference type="ARBA" id="ARBA00022475"/>
    </source>
</evidence>
<accession>A0A0K8PAN1</accession>
<dbReference type="RefSeq" id="WP_062278385.1">
    <property type="nucleotide sequence ID" value="NZ_DF968180.1"/>
</dbReference>
<feature type="domain" description="EamA" evidence="8">
    <location>
        <begin position="20"/>
        <end position="145"/>
    </location>
</feature>
<sequence>MENSQNLENVKTKQFISEGMLLTTAIIWGSGFIPQKIGADNLSAFAFNGIRYLLAALFILILAKFQLPFFKEGGLLTFFSGCILFIAAALQQYGMKQTTIGNASFITTIYVALVPFLSFLFFRQKIKRSAFIAAIFAITGLYFLSTAGKPLDHFAIGDAIVFIGSNFWALHIIIVGKASRKTDPIQFSAGQFLVCATLNLLCWGIFEQGDTNGKLAFTFPFILYSGILVIGGGFTLQAIGQKYAKPSKAAIILGLESVFGSIFGMIFMHETFTGIQIFGAVLIFISVLVAVQDDRAWKDTLLFRILNSLKT</sequence>
<feature type="transmembrane region" description="Helical" evidence="7">
    <location>
        <begin position="100"/>
        <end position="122"/>
    </location>
</feature>
<feature type="transmembrane region" description="Helical" evidence="7">
    <location>
        <begin position="75"/>
        <end position="94"/>
    </location>
</feature>
<dbReference type="Proteomes" id="UP000053370">
    <property type="component" value="Unassembled WGS sequence"/>
</dbReference>
<evidence type="ECO:0000313" key="9">
    <source>
        <dbReference type="EMBL" id="GAP39712.1"/>
    </source>
</evidence>
<feature type="transmembrane region" description="Helical" evidence="7">
    <location>
        <begin position="154"/>
        <end position="175"/>
    </location>
</feature>
<organism evidence="9">
    <name type="scientific">Flexilinea flocculi</name>
    <dbReference type="NCBI Taxonomy" id="1678840"/>
    <lineage>
        <taxon>Bacteria</taxon>
        <taxon>Bacillati</taxon>
        <taxon>Chloroflexota</taxon>
        <taxon>Anaerolineae</taxon>
        <taxon>Anaerolineales</taxon>
        <taxon>Anaerolineaceae</taxon>
        <taxon>Flexilinea</taxon>
    </lineage>
</organism>
<reference evidence="9" key="1">
    <citation type="journal article" date="2015" name="Genome Announc.">
        <title>Draft Genome Sequence of Anaerolineae Strain TC1, a Novel Isolate from a Methanogenic Wastewater Treatment System.</title>
        <authorList>
            <person name="Matsuura N."/>
            <person name="Tourlousse D.M."/>
            <person name="Sun L."/>
            <person name="Toyonaga M."/>
            <person name="Kuroda K."/>
            <person name="Ohashi A."/>
            <person name="Cruz R."/>
            <person name="Yamaguchi T."/>
            <person name="Sekiguchi Y."/>
        </authorList>
    </citation>
    <scope>NUCLEOTIDE SEQUENCE [LARGE SCALE GENOMIC DNA]</scope>
    <source>
        <strain evidence="9">TC1</strain>
    </source>
</reference>
<dbReference type="PANTHER" id="PTHR42920:SF5">
    <property type="entry name" value="EAMA DOMAIN-CONTAINING PROTEIN"/>
    <property type="match status" value="1"/>
</dbReference>
<dbReference type="Pfam" id="PF00892">
    <property type="entry name" value="EamA"/>
    <property type="match status" value="2"/>
</dbReference>
<feature type="transmembrane region" description="Helical" evidence="7">
    <location>
        <begin position="15"/>
        <end position="33"/>
    </location>
</feature>
<keyword evidence="3" id="KW-1003">Cell membrane</keyword>
<dbReference type="GO" id="GO:0005886">
    <property type="term" value="C:plasma membrane"/>
    <property type="evidence" value="ECO:0007669"/>
    <property type="project" value="UniProtKB-SubCell"/>
</dbReference>
<dbReference type="EMBL" id="DF968180">
    <property type="protein sequence ID" value="GAP39712.1"/>
    <property type="molecule type" value="Genomic_DNA"/>
</dbReference>
<feature type="domain" description="EamA" evidence="8">
    <location>
        <begin position="156"/>
        <end position="290"/>
    </location>
</feature>